<dbReference type="OrthoDB" id="793169at2"/>
<keyword evidence="1" id="KW-1133">Transmembrane helix</keyword>
<dbReference type="EMBL" id="QWDC01000004">
    <property type="protein sequence ID" value="RFZ90393.1"/>
    <property type="molecule type" value="Genomic_DNA"/>
</dbReference>
<feature type="transmembrane region" description="Helical" evidence="1">
    <location>
        <begin position="47"/>
        <end position="67"/>
    </location>
</feature>
<evidence type="ECO:0000313" key="2">
    <source>
        <dbReference type="EMBL" id="RFZ90393.1"/>
    </source>
</evidence>
<keyword evidence="3" id="KW-1185">Reference proteome</keyword>
<gene>
    <name evidence="2" type="ORF">D0C36_21615</name>
</gene>
<organism evidence="2 3">
    <name type="scientific">Mucilaginibacter conchicola</name>
    <dbReference type="NCBI Taxonomy" id="2303333"/>
    <lineage>
        <taxon>Bacteria</taxon>
        <taxon>Pseudomonadati</taxon>
        <taxon>Bacteroidota</taxon>
        <taxon>Sphingobacteriia</taxon>
        <taxon>Sphingobacteriales</taxon>
        <taxon>Sphingobacteriaceae</taxon>
        <taxon>Mucilaginibacter</taxon>
    </lineage>
</organism>
<dbReference type="Proteomes" id="UP000264217">
    <property type="component" value="Unassembled WGS sequence"/>
</dbReference>
<comment type="caution">
    <text evidence="2">The sequence shown here is derived from an EMBL/GenBank/DDBJ whole genome shotgun (WGS) entry which is preliminary data.</text>
</comment>
<keyword evidence="1" id="KW-0812">Transmembrane</keyword>
<protein>
    <submittedName>
        <fullName evidence="2">Uncharacterized protein</fullName>
    </submittedName>
</protein>
<evidence type="ECO:0000313" key="3">
    <source>
        <dbReference type="Proteomes" id="UP000264217"/>
    </source>
</evidence>
<feature type="transmembrane region" description="Helical" evidence="1">
    <location>
        <begin position="23"/>
        <end position="41"/>
    </location>
</feature>
<proteinExistence type="predicted"/>
<sequence length="171" mass="19620">MTAIRLLNNEAELRISYFYAKPFYMNFGFVFTLAFGLPIVATSFVLGNIYLSAGILLVWIALLYLILSVKKRKIKQAKEVYQFGSEEMIYFQGLSYNYGMKINGAPQPVINLNKNGELIQIKSFSRRVIAAFDAPVQKAYVLDKYPDIILPEKLFSMILNPRTEKTREINI</sequence>
<accession>A0A372NQ63</accession>
<name>A0A372NQ63_9SPHI</name>
<evidence type="ECO:0000256" key="1">
    <source>
        <dbReference type="SAM" id="Phobius"/>
    </source>
</evidence>
<keyword evidence="1" id="KW-0472">Membrane</keyword>
<dbReference type="AlphaFoldDB" id="A0A372NQ63"/>
<reference evidence="2 3" key="1">
    <citation type="submission" date="2018-08" db="EMBL/GenBank/DDBJ databases">
        <title>Mucilaginibacter sp. MYSH2.</title>
        <authorList>
            <person name="Seo T."/>
        </authorList>
    </citation>
    <scope>NUCLEOTIDE SEQUENCE [LARGE SCALE GENOMIC DNA]</scope>
    <source>
        <strain evidence="2 3">MYSH2</strain>
    </source>
</reference>
<dbReference type="RefSeq" id="WP_117393806.1">
    <property type="nucleotide sequence ID" value="NZ_QWDC01000004.1"/>
</dbReference>